<accession>A0A645DUT5</accession>
<proteinExistence type="predicted"/>
<reference evidence="1" key="1">
    <citation type="submission" date="2019-08" db="EMBL/GenBank/DDBJ databases">
        <authorList>
            <person name="Kucharzyk K."/>
            <person name="Murdoch R.W."/>
            <person name="Higgins S."/>
            <person name="Loffler F."/>
        </authorList>
    </citation>
    <scope>NUCLEOTIDE SEQUENCE</scope>
</reference>
<dbReference type="EMBL" id="VSSQ01039991">
    <property type="protein sequence ID" value="MPM93147.1"/>
    <property type="molecule type" value="Genomic_DNA"/>
</dbReference>
<name>A0A645DUT5_9ZZZZ</name>
<sequence length="257" mass="29207">MSKSNKLVKVGTSLGITAGQYLLALSPGQPWSVGLAAFVTLLAGSADLANILFDDIDIQKLKTQIENNPDDARLFWSIIDAGLREVANEKIRVYNAYLKGAFEDTDIAKENNSKVLLVIQQITVRELDVFQRVYENFEELQIINLFHSVDSSNKSSKKKYSSDDLAQWLDDFVSKNNRGLSKVDYLKDIRFEQRGFFVYDLKKHKSFTNLELKNELGMLATYGLLQSSQAMDGAISHLTDFGRYFYDFTKQRNDSIE</sequence>
<protein>
    <submittedName>
        <fullName evidence="1">Uncharacterized protein</fullName>
    </submittedName>
</protein>
<dbReference type="AlphaFoldDB" id="A0A645DUT5"/>
<organism evidence="1">
    <name type="scientific">bioreactor metagenome</name>
    <dbReference type="NCBI Taxonomy" id="1076179"/>
    <lineage>
        <taxon>unclassified sequences</taxon>
        <taxon>metagenomes</taxon>
        <taxon>ecological metagenomes</taxon>
    </lineage>
</organism>
<gene>
    <name evidence="1" type="ORF">SDC9_140283</name>
</gene>
<evidence type="ECO:0000313" key="1">
    <source>
        <dbReference type="EMBL" id="MPM93147.1"/>
    </source>
</evidence>
<comment type="caution">
    <text evidence="1">The sequence shown here is derived from an EMBL/GenBank/DDBJ whole genome shotgun (WGS) entry which is preliminary data.</text>
</comment>